<organism evidence="1 2">
    <name type="scientific">Promicromonospora kroppenstedtii</name>
    <dbReference type="NCBI Taxonomy" id="440482"/>
    <lineage>
        <taxon>Bacteria</taxon>
        <taxon>Bacillati</taxon>
        <taxon>Actinomycetota</taxon>
        <taxon>Actinomycetes</taxon>
        <taxon>Micrococcales</taxon>
        <taxon>Promicromonosporaceae</taxon>
        <taxon>Promicromonospora</taxon>
    </lineage>
</organism>
<evidence type="ECO:0000313" key="1">
    <source>
        <dbReference type="EMBL" id="MFI2487469.1"/>
    </source>
</evidence>
<proteinExistence type="predicted"/>
<dbReference type="Proteomes" id="UP001611580">
    <property type="component" value="Unassembled WGS sequence"/>
</dbReference>
<dbReference type="EMBL" id="JBIRYI010000006">
    <property type="protein sequence ID" value="MFI2487469.1"/>
    <property type="molecule type" value="Genomic_DNA"/>
</dbReference>
<comment type="caution">
    <text evidence="1">The sequence shown here is derived from an EMBL/GenBank/DDBJ whole genome shotgun (WGS) entry which is preliminary data.</text>
</comment>
<sequence>MTNLFDFSADELDQILQAPGAVLKGAAVVDGEHGGIRFLREATAGSLAIRKAREHENDFVRSVALALRDKGEADAAAEAEAAANPAARVGVAAAAAATREAAALGRPRDPEAEAAHAVELTATVVTLLRARAEEEDVVAYTEWLQRIGARVAGAVRTREGGFFGKRVKVSATEQAYLDRLAAAVRSPV</sequence>
<gene>
    <name evidence="1" type="ORF">ACH47X_11200</name>
</gene>
<accession>A0ABW7XIZ7</accession>
<dbReference type="RefSeq" id="WP_397404219.1">
    <property type="nucleotide sequence ID" value="NZ_JBIRYI010000006.1"/>
</dbReference>
<evidence type="ECO:0000313" key="2">
    <source>
        <dbReference type="Proteomes" id="UP001611580"/>
    </source>
</evidence>
<name>A0ABW7XIZ7_9MICO</name>
<keyword evidence="2" id="KW-1185">Reference proteome</keyword>
<reference evidence="1 2" key="1">
    <citation type="submission" date="2024-10" db="EMBL/GenBank/DDBJ databases">
        <title>The Natural Products Discovery Center: Release of the First 8490 Sequenced Strains for Exploring Actinobacteria Biosynthetic Diversity.</title>
        <authorList>
            <person name="Kalkreuter E."/>
            <person name="Kautsar S.A."/>
            <person name="Yang D."/>
            <person name="Bader C.D."/>
            <person name="Teijaro C.N."/>
            <person name="Fluegel L."/>
            <person name="Davis C.M."/>
            <person name="Simpson J.R."/>
            <person name="Lauterbach L."/>
            <person name="Steele A.D."/>
            <person name="Gui C."/>
            <person name="Meng S."/>
            <person name="Li G."/>
            <person name="Viehrig K."/>
            <person name="Ye F."/>
            <person name="Su P."/>
            <person name="Kiefer A.F."/>
            <person name="Nichols A."/>
            <person name="Cepeda A.J."/>
            <person name="Yan W."/>
            <person name="Fan B."/>
            <person name="Jiang Y."/>
            <person name="Adhikari A."/>
            <person name="Zheng C.-J."/>
            <person name="Schuster L."/>
            <person name="Cowan T.M."/>
            <person name="Smanski M.J."/>
            <person name="Chevrette M.G."/>
            <person name="De Carvalho L.P.S."/>
            <person name="Shen B."/>
        </authorList>
    </citation>
    <scope>NUCLEOTIDE SEQUENCE [LARGE SCALE GENOMIC DNA]</scope>
    <source>
        <strain evidence="1 2">NPDC019481</strain>
    </source>
</reference>
<protein>
    <submittedName>
        <fullName evidence="1">Uncharacterized protein</fullName>
    </submittedName>
</protein>